<protein>
    <submittedName>
        <fullName evidence="2">Uncharacterized protein</fullName>
    </submittedName>
</protein>
<comment type="caution">
    <text evidence="2">The sequence shown here is derived from an EMBL/GenBank/DDBJ whole genome shotgun (WGS) entry which is preliminary data.</text>
</comment>
<dbReference type="eggNOG" id="ENOG50345Z9">
    <property type="taxonomic scope" value="Bacteria"/>
</dbReference>
<gene>
    <name evidence="2" type="ORF">GS4_25_00890</name>
</gene>
<evidence type="ECO:0000256" key="1">
    <source>
        <dbReference type="SAM" id="MobiDB-lite"/>
    </source>
</evidence>
<dbReference type="AlphaFoldDB" id="M0QPZ8"/>
<dbReference type="RefSeq" id="WP_007622679.1">
    <property type="nucleotide sequence ID" value="NZ_BANX01000025.1"/>
</dbReference>
<keyword evidence="3" id="KW-1185">Reference proteome</keyword>
<feature type="region of interest" description="Disordered" evidence="1">
    <location>
        <begin position="1"/>
        <end position="32"/>
    </location>
</feature>
<proteinExistence type="predicted"/>
<organism evidence="2 3">
    <name type="scientific">Gordonia soli NBRC 108243</name>
    <dbReference type="NCBI Taxonomy" id="1223545"/>
    <lineage>
        <taxon>Bacteria</taxon>
        <taxon>Bacillati</taxon>
        <taxon>Actinomycetota</taxon>
        <taxon>Actinomycetes</taxon>
        <taxon>Mycobacteriales</taxon>
        <taxon>Gordoniaceae</taxon>
        <taxon>Gordonia</taxon>
    </lineage>
</organism>
<feature type="compositionally biased region" description="Basic and acidic residues" evidence="1">
    <location>
        <begin position="1"/>
        <end position="16"/>
    </location>
</feature>
<dbReference type="EMBL" id="BANX01000025">
    <property type="protein sequence ID" value="GAC69517.1"/>
    <property type="molecule type" value="Genomic_DNA"/>
</dbReference>
<evidence type="ECO:0000313" key="3">
    <source>
        <dbReference type="Proteomes" id="UP000011666"/>
    </source>
</evidence>
<evidence type="ECO:0000313" key="2">
    <source>
        <dbReference type="EMBL" id="GAC69517.1"/>
    </source>
</evidence>
<accession>M0QPZ8</accession>
<dbReference type="Proteomes" id="UP000011666">
    <property type="component" value="Unassembled WGS sequence"/>
</dbReference>
<name>M0QPZ8_9ACTN</name>
<dbReference type="STRING" id="1223545.GS4_25_00890"/>
<sequence length="167" mass="18038">MGSDDHSETPSRRDLNGRPVRPGRRERMAGLLRRKAVADTPLELTETVEVVAESSDHAASSSSVLEGSEWRPDDQVIVRHLLAIPADRVAAAIEVAGLDEYLAVDSAPAAHLGSADRPSGTELVALARVQALDPMHLSQERSRMASLASRHSGQVLGWQVAQRPLDR</sequence>
<reference evidence="2 3" key="1">
    <citation type="submission" date="2013-01" db="EMBL/GenBank/DDBJ databases">
        <title>Whole genome shotgun sequence of Gordonia soli NBRC 108243.</title>
        <authorList>
            <person name="Isaki-Nakamura S."/>
            <person name="Hosoyama A."/>
            <person name="Tsuchikane K."/>
            <person name="Ando Y."/>
            <person name="Baba S."/>
            <person name="Ohji S."/>
            <person name="Hamada M."/>
            <person name="Tamura T."/>
            <person name="Yamazoe A."/>
            <person name="Yamazaki S."/>
            <person name="Fujita N."/>
        </authorList>
    </citation>
    <scope>NUCLEOTIDE SEQUENCE [LARGE SCALE GENOMIC DNA]</scope>
    <source>
        <strain evidence="2 3">NBRC 108243</strain>
    </source>
</reference>